<accession>G0UV11</accession>
<evidence type="ECO:0000256" key="1">
    <source>
        <dbReference type="SAM" id="MobiDB-lite"/>
    </source>
</evidence>
<proteinExistence type="predicted"/>
<organism evidence="2">
    <name type="scientific">Trypanosoma congolense (strain IL3000)</name>
    <dbReference type="NCBI Taxonomy" id="1068625"/>
    <lineage>
        <taxon>Eukaryota</taxon>
        <taxon>Discoba</taxon>
        <taxon>Euglenozoa</taxon>
        <taxon>Kinetoplastea</taxon>
        <taxon>Metakinetoplastina</taxon>
        <taxon>Trypanosomatida</taxon>
        <taxon>Trypanosomatidae</taxon>
        <taxon>Trypanosoma</taxon>
        <taxon>Nannomonas</taxon>
    </lineage>
</organism>
<sequence>MDCSVHSPCGRYVVRYRNDGSTMNIEVVPKSPASESTEGAYYVAVLNGSQIAEISAAAGVRKEFGAFADMTYNALIGRSPCVRFFIETCEEMRERIATEVVKKQQRTAEDQGGTANADSNPNRGSGPLPESAQNQRFFTLDYDVDFTRAMFPVPLVLVEGESTVAITERQETRAFNTAIQQQRHYRGMAAAKCRTVGSAGVVSTDSKCNDVEKSVVAAVQEENDKLKRENSALTRLCRDKMLEMQKLCEDFKFGMEAVKEVERLKKKMQELRTRLARAEEERDEAQRALARTRRDYRSGTRNTTPKGTGEQCDKRASARRSRFDTPPVVRGHSLSRTAVWSLPAASHCSTGRKGTPSVQRNRSASSAGLSTTKRRLWNRCGSSGPPSRSSSRSSCERLYHSPTVSSNQRERCTVAHLASRAAYR</sequence>
<feature type="region of interest" description="Disordered" evidence="1">
    <location>
        <begin position="100"/>
        <end position="131"/>
    </location>
</feature>
<feature type="region of interest" description="Disordered" evidence="1">
    <location>
        <begin position="344"/>
        <end position="410"/>
    </location>
</feature>
<feature type="compositionally biased region" description="Polar residues" evidence="1">
    <location>
        <begin position="113"/>
        <end position="123"/>
    </location>
</feature>
<reference evidence="2" key="1">
    <citation type="journal article" date="2012" name="Proc. Natl. Acad. Sci. U.S.A.">
        <title>Antigenic diversity is generated by distinct evolutionary mechanisms in African trypanosome species.</title>
        <authorList>
            <person name="Jackson A.P."/>
            <person name="Berry A."/>
            <person name="Aslett M."/>
            <person name="Allison H.C."/>
            <person name="Burton P."/>
            <person name="Vavrova-Anderson J."/>
            <person name="Brown R."/>
            <person name="Browne H."/>
            <person name="Corton N."/>
            <person name="Hauser H."/>
            <person name="Gamble J."/>
            <person name="Gilderthorp R."/>
            <person name="Marcello L."/>
            <person name="McQuillan J."/>
            <person name="Otto T.D."/>
            <person name="Quail M.A."/>
            <person name="Sanders M.J."/>
            <person name="van Tonder A."/>
            <person name="Ginger M.L."/>
            <person name="Field M.C."/>
            <person name="Barry J.D."/>
            <person name="Hertz-Fowler C."/>
            <person name="Berriman M."/>
        </authorList>
    </citation>
    <scope>NUCLEOTIDE SEQUENCE</scope>
    <source>
        <strain evidence="2">IL3000</strain>
    </source>
</reference>
<dbReference type="VEuPathDB" id="TriTrypDB:TcIL3000_9_6370"/>
<feature type="compositionally biased region" description="Polar residues" evidence="1">
    <location>
        <begin position="356"/>
        <end position="371"/>
    </location>
</feature>
<feature type="compositionally biased region" description="Basic and acidic residues" evidence="1">
    <location>
        <begin position="276"/>
        <end position="298"/>
    </location>
</feature>
<feature type="compositionally biased region" description="Basic and acidic residues" evidence="1">
    <location>
        <begin position="100"/>
        <end position="109"/>
    </location>
</feature>
<gene>
    <name evidence="2" type="ORF">TCIL3000_9_6370</name>
</gene>
<protein>
    <submittedName>
        <fullName evidence="2">Uncharacterized protein</fullName>
    </submittedName>
</protein>
<dbReference type="AlphaFoldDB" id="G0UV11"/>
<name>G0UV11_TRYCI</name>
<feature type="region of interest" description="Disordered" evidence="1">
    <location>
        <begin position="276"/>
        <end position="330"/>
    </location>
</feature>
<evidence type="ECO:0000313" key="2">
    <source>
        <dbReference type="EMBL" id="CCC93225.1"/>
    </source>
</evidence>
<dbReference type="EMBL" id="HE575322">
    <property type="protein sequence ID" value="CCC93225.1"/>
    <property type="molecule type" value="Genomic_DNA"/>
</dbReference>
<feature type="compositionally biased region" description="Low complexity" evidence="1">
    <location>
        <begin position="381"/>
        <end position="393"/>
    </location>
</feature>